<dbReference type="Gene3D" id="3.40.50.300">
    <property type="entry name" value="P-loop containing nucleotide triphosphate hydrolases"/>
    <property type="match status" value="1"/>
</dbReference>
<organism evidence="6 7">
    <name type="scientific">Mesorhizobium mediterraneum</name>
    <dbReference type="NCBI Taxonomy" id="43617"/>
    <lineage>
        <taxon>Bacteria</taxon>
        <taxon>Pseudomonadati</taxon>
        <taxon>Pseudomonadota</taxon>
        <taxon>Alphaproteobacteria</taxon>
        <taxon>Hyphomicrobiales</taxon>
        <taxon>Phyllobacteriaceae</taxon>
        <taxon>Mesorhizobium</taxon>
    </lineage>
</organism>
<feature type="domain" description="AAA+ ATPase" evidence="5">
    <location>
        <begin position="455"/>
        <end position="595"/>
    </location>
</feature>
<sequence>MEVFLESLEHYLASDYLAEKQEIKVIDQTLAQVEGTFSYLYDPEAKGWPYEFRASAQTLSAATESQGTLAMALLASGRILGYCQLPAGNFREKTKASDLFVDSWRNSLKNLLSLLKNGITSGTFGNSNPITISHVAELTRLIDSKNFKDEKIVLEANLRKYIEIIRDKIKNSLGLDSDLIKSPQPSWLYYRSSFAPLRTLRAAEYLGILDSIGPQNRTYFESTLHDHLSFSAIPDSRFDPAELMFCLEGLMICAKEAVDRPLLDRILSVLSEKQNSSAHWRPNKPFLSSATGQIMLPLSVEGANSLMRSVGKMDGNGIYDTCTAKCLPLIDRFWHWLRARSVRFEKMGTKCVGWHSEHVNEPDLVHIWDTSQVAEFMFCYREMINRHIAAKSLRLSHLDIKRPHPKKDAPENKLERWVKKVDGFEPNLGHSDKAKQVYSSIGSDFVGGWVVGKPTNFSMLLYGPPGTGKSTVAENLAEVLEVPLITVTVSDFLGSGGANVESRAKAIFQTLEAQQQCVILFDEIDSFLLDRDSKRYREQDSLFQFLTPGMLTKINDLRRRKRSIFIIATNYESRIDPAIKRAGRIDKLYLLPLPNRARRKKILETEGLGGDMDEAKEIELAKASVFFGFPDLKGAVVSAPDGRATADSVIESLKLRPPATSIDSYLLRLEDKERFPYDELAGLVELAKEVELPLPTPTKSQGQRLTKEGPVGLF</sequence>
<evidence type="ECO:0000259" key="5">
    <source>
        <dbReference type="SMART" id="SM00382"/>
    </source>
</evidence>
<dbReference type="EMBL" id="NPKI01000015">
    <property type="protein sequence ID" value="PAQ02065.1"/>
    <property type="molecule type" value="Genomic_DNA"/>
</dbReference>
<keyword evidence="7" id="KW-1185">Reference proteome</keyword>
<evidence type="ECO:0000313" key="7">
    <source>
        <dbReference type="Proteomes" id="UP000216215"/>
    </source>
</evidence>
<gene>
    <name evidence="6" type="ORF">CIT25_11700</name>
</gene>
<dbReference type="InterPro" id="IPR050221">
    <property type="entry name" value="26S_Proteasome_ATPase"/>
</dbReference>
<name>A0AB36RC94_9HYPH</name>
<evidence type="ECO:0000256" key="2">
    <source>
        <dbReference type="ARBA" id="ARBA00022741"/>
    </source>
</evidence>
<dbReference type="CDD" id="cd19481">
    <property type="entry name" value="RecA-like_protease"/>
    <property type="match status" value="1"/>
</dbReference>
<dbReference type="Pfam" id="PF00004">
    <property type="entry name" value="AAA"/>
    <property type="match status" value="1"/>
</dbReference>
<accession>A0AB36RC94</accession>
<dbReference type="PANTHER" id="PTHR23073">
    <property type="entry name" value="26S PROTEASOME REGULATORY SUBUNIT"/>
    <property type="match status" value="1"/>
</dbReference>
<evidence type="ECO:0000256" key="3">
    <source>
        <dbReference type="ARBA" id="ARBA00022840"/>
    </source>
</evidence>
<evidence type="ECO:0000256" key="4">
    <source>
        <dbReference type="SAM" id="MobiDB-lite"/>
    </source>
</evidence>
<dbReference type="GO" id="GO:0005524">
    <property type="term" value="F:ATP binding"/>
    <property type="evidence" value="ECO:0007669"/>
    <property type="project" value="UniProtKB-KW"/>
</dbReference>
<evidence type="ECO:0000256" key="1">
    <source>
        <dbReference type="ARBA" id="ARBA00006914"/>
    </source>
</evidence>
<comment type="caution">
    <text evidence="6">The sequence shown here is derived from an EMBL/GenBank/DDBJ whole genome shotgun (WGS) entry which is preliminary data.</text>
</comment>
<dbReference type="SUPFAM" id="SSF52540">
    <property type="entry name" value="P-loop containing nucleoside triphosphate hydrolases"/>
    <property type="match status" value="1"/>
</dbReference>
<dbReference type="AlphaFoldDB" id="A0AB36RC94"/>
<dbReference type="GO" id="GO:0016887">
    <property type="term" value="F:ATP hydrolysis activity"/>
    <property type="evidence" value="ECO:0007669"/>
    <property type="project" value="InterPro"/>
</dbReference>
<dbReference type="SMART" id="SM00382">
    <property type="entry name" value="AAA"/>
    <property type="match status" value="1"/>
</dbReference>
<keyword evidence="3" id="KW-0067">ATP-binding</keyword>
<proteinExistence type="inferred from homology"/>
<comment type="similarity">
    <text evidence="1">Belongs to the AAA ATPase family.</text>
</comment>
<dbReference type="InterPro" id="IPR027417">
    <property type="entry name" value="P-loop_NTPase"/>
</dbReference>
<dbReference type="InterPro" id="IPR003593">
    <property type="entry name" value="AAA+_ATPase"/>
</dbReference>
<keyword evidence="2" id="KW-0547">Nucleotide-binding</keyword>
<dbReference type="Proteomes" id="UP000216215">
    <property type="component" value="Unassembled WGS sequence"/>
</dbReference>
<evidence type="ECO:0000313" key="6">
    <source>
        <dbReference type="EMBL" id="PAQ02065.1"/>
    </source>
</evidence>
<feature type="region of interest" description="Disordered" evidence="4">
    <location>
        <begin position="694"/>
        <end position="714"/>
    </location>
</feature>
<protein>
    <recommendedName>
        <fullName evidence="5">AAA+ ATPase domain-containing protein</fullName>
    </recommendedName>
</protein>
<reference evidence="7" key="1">
    <citation type="submission" date="2017-08" db="EMBL/GenBank/DDBJ databases">
        <title>Mesorhizobium wenxinae sp. nov., a novel rhizobial species isolated from root nodules of chickpea (Cicer arietinum L.).</title>
        <authorList>
            <person name="Zhang J."/>
        </authorList>
    </citation>
    <scope>NUCLEOTIDE SEQUENCE [LARGE SCALE GENOMIC DNA]</scope>
    <source>
        <strain evidence="7">USDA 3392</strain>
    </source>
</reference>
<dbReference type="InterPro" id="IPR003959">
    <property type="entry name" value="ATPase_AAA_core"/>
</dbReference>